<keyword evidence="2" id="KW-0808">Transferase</keyword>
<dbReference type="CDD" id="cd03811">
    <property type="entry name" value="GT4_GT28_WabH-like"/>
    <property type="match status" value="1"/>
</dbReference>
<protein>
    <submittedName>
        <fullName evidence="2">Glycosyltransferase</fullName>
    </submittedName>
</protein>
<dbReference type="Gene3D" id="3.40.50.2000">
    <property type="entry name" value="Glycogen Phosphorylase B"/>
    <property type="match status" value="2"/>
</dbReference>
<name>A0A7D5DWU2_9PAST</name>
<evidence type="ECO:0000313" key="2">
    <source>
        <dbReference type="EMBL" id="QLB41061.1"/>
    </source>
</evidence>
<dbReference type="AlphaFoldDB" id="A0A7D5DWU2"/>
<dbReference type="PANTHER" id="PTHR12526">
    <property type="entry name" value="GLYCOSYLTRANSFERASE"/>
    <property type="match status" value="1"/>
</dbReference>
<keyword evidence="3" id="KW-1185">Reference proteome</keyword>
<evidence type="ECO:0000259" key="1">
    <source>
        <dbReference type="Pfam" id="PF00534"/>
    </source>
</evidence>
<feature type="domain" description="Glycosyl transferase family 1" evidence="1">
    <location>
        <begin position="203"/>
        <end position="348"/>
    </location>
</feature>
<proteinExistence type="predicted"/>
<dbReference type="RefSeq" id="WP_176810224.1">
    <property type="nucleotide sequence ID" value="NZ_CP055306.1"/>
</dbReference>
<dbReference type="GO" id="GO:1901135">
    <property type="term" value="P:carbohydrate derivative metabolic process"/>
    <property type="evidence" value="ECO:0007669"/>
    <property type="project" value="UniProtKB-ARBA"/>
</dbReference>
<dbReference type="Proteomes" id="UP000509660">
    <property type="component" value="Chromosome"/>
</dbReference>
<dbReference type="InterPro" id="IPR001296">
    <property type="entry name" value="Glyco_trans_1"/>
</dbReference>
<accession>A0A7D5DWU2</accession>
<sequence>MKILFLHKWLVMGGIERILVNYLSILQYEEEIYIDVLIDYDTEKNVFHHLIPKNISVKYLFDEHYYSYKENLYSERNISWIKKLNYKLLNIKEKKNKKKWLMDHILKGKYDVVINFSNHFDPYIDFNRLRCPIIRWQHLAIDKIRDKDINLLGKYSKIVTICEDMRLQLLNYVSPDKLEVLFNPMETQKVLELSKESVPNEYEYGYLIQVARLDKIKRHSDLISIFHQLVKKGRKEKLLIIGDGAELRNLKNLINELGLQENCFLLGEIENPYPYIKNAKLFLHTSEREGLPTVLLESMILNTPVVAMDCPTGPREILDDGKCGELVEMGDNETFVAKTLSLLESQSKIDFYKYNMNIHIKKFSEIEIKRKFISLINQIIGLNNEKI</sequence>
<dbReference type="Pfam" id="PF00534">
    <property type="entry name" value="Glycos_transf_1"/>
    <property type="match status" value="1"/>
</dbReference>
<organism evidence="2 3">
    <name type="scientific">Mannheimia pernigra</name>
    <dbReference type="NCBI Taxonomy" id="111844"/>
    <lineage>
        <taxon>Bacteria</taxon>
        <taxon>Pseudomonadati</taxon>
        <taxon>Pseudomonadota</taxon>
        <taxon>Gammaproteobacteria</taxon>
        <taxon>Pasteurellales</taxon>
        <taxon>Pasteurellaceae</taxon>
        <taxon>Mannheimia</taxon>
    </lineage>
</organism>
<dbReference type="GO" id="GO:0016757">
    <property type="term" value="F:glycosyltransferase activity"/>
    <property type="evidence" value="ECO:0007669"/>
    <property type="project" value="InterPro"/>
</dbReference>
<dbReference type="SUPFAM" id="SSF53756">
    <property type="entry name" value="UDP-Glycosyltransferase/glycogen phosphorylase"/>
    <property type="match status" value="1"/>
</dbReference>
<evidence type="ECO:0000313" key="3">
    <source>
        <dbReference type="Proteomes" id="UP000509660"/>
    </source>
</evidence>
<dbReference type="PANTHER" id="PTHR12526:SF630">
    <property type="entry name" value="GLYCOSYLTRANSFERASE"/>
    <property type="match status" value="1"/>
</dbReference>
<gene>
    <name evidence="2" type="ORF">HV559_09385</name>
</gene>
<reference evidence="2 3" key="1">
    <citation type="submission" date="2020-06" db="EMBL/GenBank/DDBJ databases">
        <title>Mannheimia pernigra sp. nov. isolated from bovine respiratory tract.</title>
        <authorList>
            <person name="Kuhnert P."/>
            <person name="Akarsu-Egger H."/>
        </authorList>
    </citation>
    <scope>NUCLEOTIDE SEQUENCE [LARGE SCALE GENOMIC DNA]</scope>
    <source>
        <strain evidence="2 3">BNO311</strain>
    </source>
</reference>
<dbReference type="EMBL" id="CP055306">
    <property type="protein sequence ID" value="QLB41061.1"/>
    <property type="molecule type" value="Genomic_DNA"/>
</dbReference>